<evidence type="ECO:0000313" key="2">
    <source>
        <dbReference type="Proteomes" id="UP000886865"/>
    </source>
</evidence>
<dbReference type="PANTHER" id="PTHR42110">
    <property type="entry name" value="L-ASPARAGINASE, PUTATIVE (AFU_ORTHOLOGUE AFUA_3G11890)-RELATED"/>
    <property type="match status" value="1"/>
</dbReference>
<evidence type="ECO:0000313" key="1">
    <source>
        <dbReference type="EMBL" id="HIS74529.1"/>
    </source>
</evidence>
<sequence length="314" mass="35519">MRLVNYTPLVFSKREDVLDEAYYGCAFLYSPSNLLRKVGDDCGASFFMRSLSKPIQASLMQDFDVASRFNFSDKEIAITCASHSGTNQHIALVRSILNKADLDESYLKCPAAKPLDERDFDGKIKSVYHNCSAKHALMLVISKLNGWDLSNYTDVSHPIQKLIYKRHLELSGASFAKISFDGCSTPVFALKIDEIAKMFFNFFNDDKYFFIREAMVKNPYIMGGFGRLDTKIIELGKANLVAKVGAGGFVLVFNINENKILIVKMSQNNNLPREIAALNILYELNWISKNPSVKQYFNDCGQYLGDYVLNFSFL</sequence>
<protein>
    <submittedName>
        <fullName evidence="1">Asparaginase</fullName>
    </submittedName>
</protein>
<gene>
    <name evidence="1" type="ORF">IAA86_05880</name>
</gene>
<reference evidence="1" key="2">
    <citation type="journal article" date="2021" name="PeerJ">
        <title>Extensive microbial diversity within the chicken gut microbiome revealed by metagenomics and culture.</title>
        <authorList>
            <person name="Gilroy R."/>
            <person name="Ravi A."/>
            <person name="Getino M."/>
            <person name="Pursley I."/>
            <person name="Horton D.L."/>
            <person name="Alikhan N.F."/>
            <person name="Baker D."/>
            <person name="Gharbi K."/>
            <person name="Hall N."/>
            <person name="Watson M."/>
            <person name="Adriaenssens E.M."/>
            <person name="Foster-Nyarko E."/>
            <person name="Jarju S."/>
            <person name="Secka A."/>
            <person name="Antonio M."/>
            <person name="Oren A."/>
            <person name="Chaudhuri R.R."/>
            <person name="La Ragione R."/>
            <person name="Hildebrand F."/>
            <person name="Pallen M.J."/>
        </authorList>
    </citation>
    <scope>NUCLEOTIDE SEQUENCE</scope>
    <source>
        <strain evidence="1">CHK152-2871</strain>
    </source>
</reference>
<dbReference type="InterPro" id="IPR010349">
    <property type="entry name" value="Asparaginase_II"/>
</dbReference>
<reference evidence="1" key="1">
    <citation type="submission" date="2020-10" db="EMBL/GenBank/DDBJ databases">
        <authorList>
            <person name="Gilroy R."/>
        </authorList>
    </citation>
    <scope>NUCLEOTIDE SEQUENCE</scope>
    <source>
        <strain evidence="1">CHK152-2871</strain>
    </source>
</reference>
<organism evidence="1 2">
    <name type="scientific">Candidatus Galligastranaerophilus intestinavium</name>
    <dbReference type="NCBI Taxonomy" id="2840836"/>
    <lineage>
        <taxon>Bacteria</taxon>
        <taxon>Candidatus Galligastranaerophilus</taxon>
    </lineage>
</organism>
<dbReference type="PANTHER" id="PTHR42110:SF1">
    <property type="entry name" value="L-ASPARAGINASE, PUTATIVE (AFU_ORTHOLOGUE AFUA_3G11890)-RELATED"/>
    <property type="match status" value="1"/>
</dbReference>
<accession>A0A9D1JXJ3</accession>
<dbReference type="Proteomes" id="UP000886865">
    <property type="component" value="Unassembled WGS sequence"/>
</dbReference>
<name>A0A9D1JXJ3_9BACT</name>
<dbReference type="AlphaFoldDB" id="A0A9D1JXJ3"/>
<dbReference type="EMBL" id="DVJQ01000049">
    <property type="protein sequence ID" value="HIS74529.1"/>
    <property type="molecule type" value="Genomic_DNA"/>
</dbReference>
<dbReference type="Pfam" id="PF06089">
    <property type="entry name" value="Asparaginase_II"/>
    <property type="match status" value="1"/>
</dbReference>
<proteinExistence type="predicted"/>
<comment type="caution">
    <text evidence="1">The sequence shown here is derived from an EMBL/GenBank/DDBJ whole genome shotgun (WGS) entry which is preliminary data.</text>
</comment>